<feature type="region of interest" description="Disordered" evidence="1">
    <location>
        <begin position="37"/>
        <end position="60"/>
    </location>
</feature>
<evidence type="ECO:0000256" key="1">
    <source>
        <dbReference type="SAM" id="MobiDB-lite"/>
    </source>
</evidence>
<accession>A0A2W1JYT4</accession>
<protein>
    <submittedName>
        <fullName evidence="2">Uncharacterized protein</fullName>
    </submittedName>
</protein>
<gene>
    <name evidence="2" type="ORF">C1752_00201</name>
</gene>
<comment type="caution">
    <text evidence="2">The sequence shown here is derived from an EMBL/GenBank/DDBJ whole genome shotgun (WGS) entry which is preliminary data.</text>
</comment>
<proteinExistence type="predicted"/>
<keyword evidence="3" id="KW-1185">Reference proteome</keyword>
<dbReference type="AlphaFoldDB" id="A0A2W1JYT4"/>
<sequence length="162" mass="17947">MQPISSFKKTILAVLVGTSIVSVTTLPVRANEDSWVSQSRGTQPVFSQNPSTFSNRPSDTGSVEDFTKVIGIFGLAMGTGMIGWHLTHSRRSSLSDSIFSINSRETSMLGHVNPKLKQKLLRLVHNQQTASRLLSSASLRYADRSPNWLAEKVIYDLQRDRA</sequence>
<dbReference type="EMBL" id="PQWO01000001">
    <property type="protein sequence ID" value="PZD75375.1"/>
    <property type="molecule type" value="Genomic_DNA"/>
</dbReference>
<organism evidence="2 3">
    <name type="scientific">Acaryochloris thomasi RCC1774</name>
    <dbReference type="NCBI Taxonomy" id="1764569"/>
    <lineage>
        <taxon>Bacteria</taxon>
        <taxon>Bacillati</taxon>
        <taxon>Cyanobacteriota</taxon>
        <taxon>Cyanophyceae</taxon>
        <taxon>Acaryochloridales</taxon>
        <taxon>Acaryochloridaceae</taxon>
        <taxon>Acaryochloris</taxon>
        <taxon>Acaryochloris thomasi</taxon>
    </lineage>
</organism>
<reference evidence="2 3" key="1">
    <citation type="journal article" date="2018" name="Sci. Rep.">
        <title>A novel species of the marine cyanobacterium Acaryochloris with a unique pigment content and lifestyle.</title>
        <authorList>
            <person name="Partensky F."/>
            <person name="Six C."/>
            <person name="Ratin M."/>
            <person name="Garczarek L."/>
            <person name="Vaulot D."/>
            <person name="Probert I."/>
            <person name="Calteau A."/>
            <person name="Gourvil P."/>
            <person name="Marie D."/>
            <person name="Grebert T."/>
            <person name="Bouchier C."/>
            <person name="Le Panse S."/>
            <person name="Gachenot M."/>
            <person name="Rodriguez F."/>
            <person name="Garrido J.L."/>
        </authorList>
    </citation>
    <scope>NUCLEOTIDE SEQUENCE [LARGE SCALE GENOMIC DNA]</scope>
    <source>
        <strain evidence="2 3">RCC1774</strain>
    </source>
</reference>
<dbReference type="Proteomes" id="UP000248857">
    <property type="component" value="Unassembled WGS sequence"/>
</dbReference>
<evidence type="ECO:0000313" key="3">
    <source>
        <dbReference type="Proteomes" id="UP000248857"/>
    </source>
</evidence>
<dbReference type="OrthoDB" id="5521818at2"/>
<name>A0A2W1JYT4_9CYAN</name>
<dbReference type="RefSeq" id="WP_110984188.1">
    <property type="nucleotide sequence ID" value="NZ_CAWNWM010000001.1"/>
</dbReference>
<evidence type="ECO:0000313" key="2">
    <source>
        <dbReference type="EMBL" id="PZD75375.1"/>
    </source>
</evidence>